<evidence type="ECO:0000313" key="1">
    <source>
        <dbReference type="EMBL" id="CAA9243143.1"/>
    </source>
</evidence>
<gene>
    <name evidence="1" type="ORF">AVDCRST_MAG42-2130</name>
</gene>
<dbReference type="EMBL" id="CADCTA010000068">
    <property type="protein sequence ID" value="CAA9243143.1"/>
    <property type="molecule type" value="Genomic_DNA"/>
</dbReference>
<reference evidence="1" key="1">
    <citation type="submission" date="2020-02" db="EMBL/GenBank/DDBJ databases">
        <authorList>
            <person name="Meier V. D."/>
        </authorList>
    </citation>
    <scope>NUCLEOTIDE SEQUENCE</scope>
    <source>
        <strain evidence="1">AVDCRST_MAG42</strain>
    </source>
</reference>
<sequence>METRVIEVPVICARCRKRKQTLPLTVRGAADPLPVYGVCPACRTSPSPRVATVKPRAETDAA</sequence>
<name>A0A6J4I8B3_9BACT</name>
<accession>A0A6J4I8B3</accession>
<organism evidence="1">
    <name type="scientific">uncultured Chthoniobacterales bacterium</name>
    <dbReference type="NCBI Taxonomy" id="1836801"/>
    <lineage>
        <taxon>Bacteria</taxon>
        <taxon>Pseudomonadati</taxon>
        <taxon>Verrucomicrobiota</taxon>
        <taxon>Spartobacteria</taxon>
        <taxon>Chthoniobacterales</taxon>
        <taxon>environmental samples</taxon>
    </lineage>
</organism>
<dbReference type="AlphaFoldDB" id="A0A6J4I8B3"/>
<protein>
    <submittedName>
        <fullName evidence="1">Uncharacterized protein</fullName>
    </submittedName>
</protein>
<proteinExistence type="predicted"/>